<keyword evidence="18" id="KW-0460">Magnesium</keyword>
<keyword evidence="13" id="KW-0594">Phospholipid biosynthesis</keyword>
<evidence type="ECO:0000256" key="14">
    <source>
        <dbReference type="ARBA" id="ARBA00023264"/>
    </source>
</evidence>
<dbReference type="GO" id="GO:0008654">
    <property type="term" value="P:phospholipid biosynthetic process"/>
    <property type="evidence" value="ECO:0007669"/>
    <property type="project" value="UniProtKB-KW"/>
</dbReference>
<sequence length="120" mass="13276">MESFSIKKRLKSFTYAWKGIRGFVCREHNVWIHLTIALLVIIAGFIFDIEKLEWVAIIICIGVVIAAEAFNTAIERLVNLVSPEWHPIAGEVKDIAAGAVLICAIAAAIVGLIIFIPYIN</sequence>
<feature type="transmembrane region" description="Helical" evidence="19">
    <location>
        <begin position="95"/>
        <end position="119"/>
    </location>
</feature>
<keyword evidence="5" id="KW-0808">Transferase</keyword>
<keyword evidence="3" id="KW-1003">Cell membrane</keyword>
<dbReference type="InterPro" id="IPR000829">
    <property type="entry name" value="DAGK"/>
</dbReference>
<keyword evidence="8 20" id="KW-0418">Kinase</keyword>
<proteinExistence type="inferred from homology"/>
<evidence type="ECO:0000256" key="3">
    <source>
        <dbReference type="ARBA" id="ARBA00022475"/>
    </source>
</evidence>
<evidence type="ECO:0000256" key="12">
    <source>
        <dbReference type="ARBA" id="ARBA00023136"/>
    </source>
</evidence>
<dbReference type="PANTHER" id="PTHR34299">
    <property type="entry name" value="DIACYLGLYCEROL KINASE"/>
    <property type="match status" value="1"/>
</dbReference>
<keyword evidence="12 19" id="KW-0472">Membrane</keyword>
<dbReference type="RefSeq" id="WP_122201658.1">
    <property type="nucleotide sequence ID" value="NZ_CABJFV010000008.1"/>
</dbReference>
<comment type="cofactor">
    <cofactor evidence="18">
        <name>Mg(2+)</name>
        <dbReference type="ChEBI" id="CHEBI:18420"/>
    </cofactor>
    <text evidence="18">Mn(2+), Zn(2+), Cd(2+) and Co(2+) support activity to lesser extents.</text>
</comment>
<evidence type="ECO:0000256" key="13">
    <source>
        <dbReference type="ARBA" id="ARBA00023209"/>
    </source>
</evidence>
<evidence type="ECO:0000256" key="7">
    <source>
        <dbReference type="ARBA" id="ARBA00022741"/>
    </source>
</evidence>
<dbReference type="InterPro" id="IPR033717">
    <property type="entry name" value="UDPK"/>
</dbReference>
<evidence type="ECO:0000313" key="20">
    <source>
        <dbReference type="EMBL" id="RHB34732.1"/>
    </source>
</evidence>
<keyword evidence="7 17" id="KW-0547">Nucleotide-binding</keyword>
<evidence type="ECO:0000256" key="19">
    <source>
        <dbReference type="SAM" id="Phobius"/>
    </source>
</evidence>
<evidence type="ECO:0000256" key="16">
    <source>
        <dbReference type="PIRSR" id="PIRSR600829-2"/>
    </source>
</evidence>
<keyword evidence="4" id="KW-0444">Lipid biosynthesis</keyword>
<feature type="binding site" evidence="18">
    <location>
        <position position="27"/>
    </location>
    <ligand>
        <name>a divalent metal cation</name>
        <dbReference type="ChEBI" id="CHEBI:60240"/>
    </ligand>
</feature>
<keyword evidence="6 19" id="KW-0812">Transmembrane</keyword>
<feature type="binding site" evidence="17">
    <location>
        <position position="75"/>
    </location>
    <ligand>
        <name>ATP</name>
        <dbReference type="ChEBI" id="CHEBI:30616"/>
    </ligand>
</feature>
<dbReference type="AlphaFoldDB" id="A0A413VMH0"/>
<comment type="caution">
    <text evidence="20">The sequence shown here is derived from an EMBL/GenBank/DDBJ whole genome shotgun (WGS) entry which is preliminary data.</text>
</comment>
<keyword evidence="18" id="KW-0479">Metal-binding</keyword>
<evidence type="ECO:0000256" key="5">
    <source>
        <dbReference type="ARBA" id="ARBA00022679"/>
    </source>
</evidence>
<evidence type="ECO:0000256" key="10">
    <source>
        <dbReference type="ARBA" id="ARBA00022989"/>
    </source>
</evidence>
<evidence type="ECO:0000256" key="8">
    <source>
        <dbReference type="ARBA" id="ARBA00022777"/>
    </source>
</evidence>
<evidence type="ECO:0000313" key="21">
    <source>
        <dbReference type="Proteomes" id="UP000284379"/>
    </source>
</evidence>
<dbReference type="Proteomes" id="UP000284379">
    <property type="component" value="Unassembled WGS sequence"/>
</dbReference>
<dbReference type="EMBL" id="QSGO01000008">
    <property type="protein sequence ID" value="RHB34732.1"/>
    <property type="molecule type" value="Genomic_DNA"/>
</dbReference>
<name>A0A413VMH0_9BACE</name>
<dbReference type="GO" id="GO:0005886">
    <property type="term" value="C:plasma membrane"/>
    <property type="evidence" value="ECO:0007669"/>
    <property type="project" value="UniProtKB-SubCell"/>
</dbReference>
<dbReference type="GO" id="GO:0046872">
    <property type="term" value="F:metal ion binding"/>
    <property type="evidence" value="ECO:0007669"/>
    <property type="project" value="UniProtKB-KW"/>
</dbReference>
<evidence type="ECO:0000256" key="6">
    <source>
        <dbReference type="ARBA" id="ARBA00022692"/>
    </source>
</evidence>
<reference evidence="20 21" key="1">
    <citation type="submission" date="2018-08" db="EMBL/GenBank/DDBJ databases">
        <title>A genome reference for cultivated species of the human gut microbiota.</title>
        <authorList>
            <person name="Zou Y."/>
            <person name="Xue W."/>
            <person name="Luo G."/>
        </authorList>
    </citation>
    <scope>NUCLEOTIDE SEQUENCE [LARGE SCALE GENOMIC DNA]</scope>
    <source>
        <strain evidence="20 21">AM40-30BH</strain>
    </source>
</reference>
<dbReference type="PANTHER" id="PTHR34299:SF1">
    <property type="entry name" value="DIACYLGLYCEROL KINASE"/>
    <property type="match status" value="1"/>
</dbReference>
<feature type="binding site" evidence="17">
    <location>
        <position position="27"/>
    </location>
    <ligand>
        <name>ATP</name>
        <dbReference type="ChEBI" id="CHEBI:30616"/>
    </ligand>
</feature>
<protein>
    <submittedName>
        <fullName evidence="20">Diacylglycerol kinase family protein</fullName>
    </submittedName>
</protein>
<feature type="transmembrane region" description="Helical" evidence="19">
    <location>
        <begin position="55"/>
        <end position="74"/>
    </location>
</feature>
<feature type="active site" description="Proton acceptor" evidence="15">
    <location>
        <position position="68"/>
    </location>
</feature>
<dbReference type="InterPro" id="IPR036945">
    <property type="entry name" value="DAGK_sf"/>
</dbReference>
<feature type="binding site" evidence="16">
    <location>
        <position position="68"/>
    </location>
    <ligand>
        <name>substrate</name>
    </ligand>
</feature>
<evidence type="ECO:0000256" key="9">
    <source>
        <dbReference type="ARBA" id="ARBA00022840"/>
    </source>
</evidence>
<keyword evidence="10 19" id="KW-1133">Transmembrane helix</keyword>
<keyword evidence="9 17" id="KW-0067">ATP-binding</keyword>
<feature type="binding site" evidence="17">
    <location>
        <begin position="93"/>
        <end position="94"/>
    </location>
    <ligand>
        <name>ATP</name>
        <dbReference type="ChEBI" id="CHEBI:30616"/>
    </ligand>
</feature>
<keyword evidence="11" id="KW-0443">Lipid metabolism</keyword>
<accession>A0A413VMH0</accession>
<evidence type="ECO:0000256" key="4">
    <source>
        <dbReference type="ARBA" id="ARBA00022516"/>
    </source>
</evidence>
<evidence type="ECO:0000256" key="11">
    <source>
        <dbReference type="ARBA" id="ARBA00023098"/>
    </source>
</evidence>
<feature type="binding site" evidence="18">
    <location>
        <position position="75"/>
    </location>
    <ligand>
        <name>a divalent metal cation</name>
        <dbReference type="ChEBI" id="CHEBI:60240"/>
    </ligand>
</feature>
<feature type="transmembrane region" description="Helical" evidence="19">
    <location>
        <begin position="30"/>
        <end position="49"/>
    </location>
</feature>
<evidence type="ECO:0000256" key="1">
    <source>
        <dbReference type="ARBA" id="ARBA00004651"/>
    </source>
</evidence>
<dbReference type="GO" id="GO:0005524">
    <property type="term" value="F:ATP binding"/>
    <property type="evidence" value="ECO:0007669"/>
    <property type="project" value="UniProtKB-KW"/>
</dbReference>
<comment type="subcellular location">
    <subcellularLocation>
        <location evidence="1">Cell membrane</location>
        <topology evidence="1">Multi-pass membrane protein</topology>
    </subcellularLocation>
</comment>
<evidence type="ECO:0000256" key="15">
    <source>
        <dbReference type="PIRSR" id="PIRSR600829-1"/>
    </source>
</evidence>
<gene>
    <name evidence="20" type="ORF">DW888_12290</name>
</gene>
<comment type="similarity">
    <text evidence="2">Belongs to the bacterial diacylglycerol kinase family.</text>
</comment>
<organism evidence="20 21">
    <name type="scientific">Bacteroides nordii</name>
    <dbReference type="NCBI Taxonomy" id="291645"/>
    <lineage>
        <taxon>Bacteria</taxon>
        <taxon>Pseudomonadati</taxon>
        <taxon>Bacteroidota</taxon>
        <taxon>Bacteroidia</taxon>
        <taxon>Bacteroidales</taxon>
        <taxon>Bacteroidaceae</taxon>
        <taxon>Bacteroides</taxon>
    </lineage>
</organism>
<keyword evidence="14" id="KW-1208">Phospholipid metabolism</keyword>
<evidence type="ECO:0000256" key="2">
    <source>
        <dbReference type="ARBA" id="ARBA00005967"/>
    </source>
</evidence>
<dbReference type="CDD" id="cd14265">
    <property type="entry name" value="UDPK_IM_like"/>
    <property type="match status" value="1"/>
</dbReference>
<evidence type="ECO:0000256" key="18">
    <source>
        <dbReference type="PIRSR" id="PIRSR600829-4"/>
    </source>
</evidence>
<dbReference type="Pfam" id="PF01219">
    <property type="entry name" value="DAGK_prokar"/>
    <property type="match status" value="1"/>
</dbReference>
<dbReference type="GO" id="GO:0016301">
    <property type="term" value="F:kinase activity"/>
    <property type="evidence" value="ECO:0007669"/>
    <property type="project" value="UniProtKB-KW"/>
</dbReference>
<feature type="binding site" evidence="17">
    <location>
        <position position="15"/>
    </location>
    <ligand>
        <name>ATP</name>
        <dbReference type="ChEBI" id="CHEBI:30616"/>
    </ligand>
</feature>
<feature type="binding site" evidence="17">
    <location>
        <begin position="84"/>
        <end position="86"/>
    </location>
    <ligand>
        <name>ATP</name>
        <dbReference type="ChEBI" id="CHEBI:30616"/>
    </ligand>
</feature>
<dbReference type="Gene3D" id="1.10.287.3610">
    <property type="match status" value="1"/>
</dbReference>
<evidence type="ECO:0000256" key="17">
    <source>
        <dbReference type="PIRSR" id="PIRSR600829-3"/>
    </source>
</evidence>